<reference evidence="2 3" key="1">
    <citation type="journal article" date="2024" name="Microbiology">
        <title>Methylomarinum rosea sp. nov., a novel halophilic methanotrophic bacterium from the hypersaline Lake Elton.</title>
        <authorList>
            <person name="Suleimanov R.Z."/>
            <person name="Oshkin I.Y."/>
            <person name="Danilova O.V."/>
            <person name="Suzina N.E."/>
            <person name="Dedysh S.N."/>
        </authorList>
    </citation>
    <scope>NUCLEOTIDE SEQUENCE [LARGE SCALE GENOMIC DNA]</scope>
    <source>
        <strain evidence="2 3">Ch1-1</strain>
    </source>
</reference>
<organism evidence="2 3">
    <name type="scientific">Methylomarinum roseum</name>
    <dbReference type="NCBI Taxonomy" id="3067653"/>
    <lineage>
        <taxon>Bacteria</taxon>
        <taxon>Pseudomonadati</taxon>
        <taxon>Pseudomonadota</taxon>
        <taxon>Gammaproteobacteria</taxon>
        <taxon>Methylococcales</taxon>
        <taxon>Methylococcaceae</taxon>
        <taxon>Methylomarinum</taxon>
    </lineage>
</organism>
<dbReference type="KEGG" id="mech:Q9L42_016450"/>
<keyword evidence="3" id="KW-1185">Reference proteome</keyword>
<sequence length="95" mass="10789">MSNRSDYVKKMKAKLDEWNADIDRLEARAEAAQADLQIEYQQQIEALKEERDEAAAKLKTLEAASDEAWEDIKSGVEMAWTSLHSAVDSAISRFK</sequence>
<protein>
    <recommendedName>
        <fullName evidence="4">Coiled coil domain-containing protein</fullName>
    </recommendedName>
</protein>
<proteinExistence type="predicted"/>
<accession>A0AAU7NSF3</accession>
<evidence type="ECO:0008006" key="4">
    <source>
        <dbReference type="Google" id="ProtNLM"/>
    </source>
</evidence>
<dbReference type="RefSeq" id="WP_305907331.1">
    <property type="nucleotide sequence ID" value="NZ_CP157743.1"/>
</dbReference>
<keyword evidence="1" id="KW-0175">Coiled coil</keyword>
<evidence type="ECO:0000256" key="1">
    <source>
        <dbReference type="SAM" id="Coils"/>
    </source>
</evidence>
<name>A0AAU7NSF3_9GAMM</name>
<dbReference type="AlphaFoldDB" id="A0AAU7NSF3"/>
<gene>
    <name evidence="2" type="ORF">Q9L42_016450</name>
</gene>
<feature type="coiled-coil region" evidence="1">
    <location>
        <begin position="8"/>
        <end position="67"/>
    </location>
</feature>
<evidence type="ECO:0000313" key="3">
    <source>
        <dbReference type="Proteomes" id="UP001225378"/>
    </source>
</evidence>
<dbReference type="EMBL" id="CP157743">
    <property type="protein sequence ID" value="XBS19930.1"/>
    <property type="molecule type" value="Genomic_DNA"/>
</dbReference>
<dbReference type="Proteomes" id="UP001225378">
    <property type="component" value="Chromosome"/>
</dbReference>
<evidence type="ECO:0000313" key="2">
    <source>
        <dbReference type="EMBL" id="XBS19930.1"/>
    </source>
</evidence>
<dbReference type="Gene3D" id="1.20.5.340">
    <property type="match status" value="1"/>
</dbReference>